<dbReference type="InterPro" id="IPR036390">
    <property type="entry name" value="WH_DNA-bd_sf"/>
</dbReference>
<dbReference type="SUPFAM" id="SSF46785">
    <property type="entry name" value="Winged helix' DNA-binding domain"/>
    <property type="match status" value="1"/>
</dbReference>
<dbReference type="Gene3D" id="1.10.10.10">
    <property type="entry name" value="Winged helix-like DNA-binding domain superfamily/Winged helix DNA-binding domain"/>
    <property type="match status" value="1"/>
</dbReference>
<dbReference type="GO" id="GO:0003677">
    <property type="term" value="F:DNA binding"/>
    <property type="evidence" value="ECO:0007669"/>
    <property type="project" value="UniProtKB-KW"/>
</dbReference>
<dbReference type="GO" id="GO:0045892">
    <property type="term" value="P:negative regulation of DNA-templated transcription"/>
    <property type="evidence" value="ECO:0007669"/>
    <property type="project" value="TreeGrafter"/>
</dbReference>
<dbReference type="Pfam" id="PF01614">
    <property type="entry name" value="IclR_C"/>
    <property type="match status" value="1"/>
</dbReference>
<evidence type="ECO:0000259" key="4">
    <source>
        <dbReference type="PROSITE" id="PS51077"/>
    </source>
</evidence>
<dbReference type="EMBL" id="LQQA01000031">
    <property type="protein sequence ID" value="ORX11108.1"/>
    <property type="molecule type" value="Genomic_DNA"/>
</dbReference>
<proteinExistence type="predicted"/>
<reference evidence="6 7" key="1">
    <citation type="submission" date="2016-01" db="EMBL/GenBank/DDBJ databases">
        <title>The new phylogeny of the genus Mycobacterium.</title>
        <authorList>
            <person name="Tarcisio F."/>
            <person name="Conor M."/>
            <person name="Antonella G."/>
            <person name="Elisabetta G."/>
            <person name="Giulia F.S."/>
            <person name="Sara T."/>
            <person name="Anna F."/>
            <person name="Clotilde B."/>
            <person name="Roberto B."/>
            <person name="Veronica D.S."/>
            <person name="Fabio R."/>
            <person name="Monica P."/>
            <person name="Olivier J."/>
            <person name="Enrico T."/>
            <person name="Nicola S."/>
        </authorList>
    </citation>
    <scope>NUCLEOTIDE SEQUENCE [LARGE SCALE GENOMIC DNA]</scope>
    <source>
        <strain evidence="6 7">ATCC 700010</strain>
    </source>
</reference>
<evidence type="ECO:0000259" key="5">
    <source>
        <dbReference type="PROSITE" id="PS51078"/>
    </source>
</evidence>
<evidence type="ECO:0000313" key="6">
    <source>
        <dbReference type="EMBL" id="ORX11108.1"/>
    </source>
</evidence>
<dbReference type="PANTHER" id="PTHR30136">
    <property type="entry name" value="HELIX-TURN-HELIX TRANSCRIPTIONAL REGULATOR, ICLR FAMILY"/>
    <property type="match status" value="1"/>
</dbReference>
<dbReference type="Proteomes" id="UP000193964">
    <property type="component" value="Unassembled WGS sequence"/>
</dbReference>
<dbReference type="AlphaFoldDB" id="A0A1X2EYH0"/>
<name>A0A1X2EYH0_9MYCO</name>
<dbReference type="GO" id="GO:0003700">
    <property type="term" value="F:DNA-binding transcription factor activity"/>
    <property type="evidence" value="ECO:0007669"/>
    <property type="project" value="TreeGrafter"/>
</dbReference>
<dbReference type="PROSITE" id="PS51078">
    <property type="entry name" value="ICLR_ED"/>
    <property type="match status" value="1"/>
</dbReference>
<comment type="caution">
    <text evidence="6">The sequence shown here is derived from an EMBL/GenBank/DDBJ whole genome shotgun (WGS) entry which is preliminary data.</text>
</comment>
<dbReference type="Gene3D" id="3.30.450.40">
    <property type="match status" value="1"/>
</dbReference>
<evidence type="ECO:0000256" key="3">
    <source>
        <dbReference type="ARBA" id="ARBA00023163"/>
    </source>
</evidence>
<dbReference type="SUPFAM" id="SSF55781">
    <property type="entry name" value="GAF domain-like"/>
    <property type="match status" value="1"/>
</dbReference>
<dbReference type="PROSITE" id="PS51077">
    <property type="entry name" value="HTH_ICLR"/>
    <property type="match status" value="1"/>
</dbReference>
<dbReference type="InterPro" id="IPR050707">
    <property type="entry name" value="HTH_MetabolicPath_Reg"/>
</dbReference>
<keyword evidence="2" id="KW-0238">DNA-binding</keyword>
<sequence>MDRPEGLLQRAVCILDALAAAQHSKSVRTLAEETGLSKSAVQRILTDLVATELASQDPTTRQYHLGARTLALGMAYQRRVDVRQAALPHMARLRDSTDETVGISVGLADQVLHVDQVESESTLRAHFDIGRPLPLWSGAPARLLLAVRSEDDIRRILSERHGTDLTPVNPPSTEALIEDVRAVRAAGYACAFEETLPGVSTMSVPVFGAAGELTAVLSLTAPSIRLTPQRVDELLPEVLRTAAAISADLGYRPGVNGAALQPPSGPIH</sequence>
<dbReference type="RefSeq" id="WP_165766069.1">
    <property type="nucleotide sequence ID" value="NZ_JACKUA010000017.1"/>
</dbReference>
<organism evidence="6 7">
    <name type="scientific">Mycolicibacterium wolinskyi</name>
    <dbReference type="NCBI Taxonomy" id="59750"/>
    <lineage>
        <taxon>Bacteria</taxon>
        <taxon>Bacillati</taxon>
        <taxon>Actinomycetota</taxon>
        <taxon>Actinomycetes</taxon>
        <taxon>Mycobacteriales</taxon>
        <taxon>Mycobacteriaceae</taxon>
        <taxon>Mycolicibacterium</taxon>
    </lineage>
</organism>
<keyword evidence="1" id="KW-0805">Transcription regulation</keyword>
<dbReference type="InterPro" id="IPR029016">
    <property type="entry name" value="GAF-like_dom_sf"/>
</dbReference>
<feature type="domain" description="HTH iclR-type" evidence="4">
    <location>
        <begin position="5"/>
        <end position="67"/>
    </location>
</feature>
<evidence type="ECO:0000256" key="1">
    <source>
        <dbReference type="ARBA" id="ARBA00023015"/>
    </source>
</evidence>
<keyword evidence="3" id="KW-0804">Transcription</keyword>
<evidence type="ECO:0000313" key="7">
    <source>
        <dbReference type="Proteomes" id="UP000193964"/>
    </source>
</evidence>
<dbReference type="InterPro" id="IPR014757">
    <property type="entry name" value="Tscrpt_reg_IclR_C"/>
</dbReference>
<evidence type="ECO:0008006" key="8">
    <source>
        <dbReference type="Google" id="ProtNLM"/>
    </source>
</evidence>
<dbReference type="InterPro" id="IPR005471">
    <property type="entry name" value="Tscrpt_reg_IclR_N"/>
</dbReference>
<dbReference type="Pfam" id="PF09339">
    <property type="entry name" value="HTH_IclR"/>
    <property type="match status" value="1"/>
</dbReference>
<dbReference type="SMART" id="SM00346">
    <property type="entry name" value="HTH_ICLR"/>
    <property type="match status" value="1"/>
</dbReference>
<evidence type="ECO:0000256" key="2">
    <source>
        <dbReference type="ARBA" id="ARBA00023125"/>
    </source>
</evidence>
<protein>
    <recommendedName>
        <fullName evidence="8">IclR family transcriptional regulator</fullName>
    </recommendedName>
</protein>
<accession>A0A1X2EYH0</accession>
<dbReference type="InterPro" id="IPR036388">
    <property type="entry name" value="WH-like_DNA-bd_sf"/>
</dbReference>
<gene>
    <name evidence="6" type="ORF">AWC31_02970</name>
</gene>
<feature type="domain" description="IclR-ED" evidence="5">
    <location>
        <begin position="68"/>
        <end position="251"/>
    </location>
</feature>
<dbReference type="PANTHER" id="PTHR30136:SF24">
    <property type="entry name" value="HTH-TYPE TRANSCRIPTIONAL REPRESSOR ALLR"/>
    <property type="match status" value="1"/>
</dbReference>